<keyword evidence="3" id="KW-1185">Reference proteome</keyword>
<dbReference type="InterPro" id="IPR036179">
    <property type="entry name" value="Ig-like_dom_sf"/>
</dbReference>
<dbReference type="SUPFAM" id="SSF48726">
    <property type="entry name" value="Immunoglobulin"/>
    <property type="match status" value="1"/>
</dbReference>
<organism evidence="2 3">
    <name type="scientific">Glossina palpalis gambiensis</name>
    <dbReference type="NCBI Taxonomy" id="67801"/>
    <lineage>
        <taxon>Eukaryota</taxon>
        <taxon>Metazoa</taxon>
        <taxon>Ecdysozoa</taxon>
        <taxon>Arthropoda</taxon>
        <taxon>Hexapoda</taxon>
        <taxon>Insecta</taxon>
        <taxon>Pterygota</taxon>
        <taxon>Neoptera</taxon>
        <taxon>Endopterygota</taxon>
        <taxon>Diptera</taxon>
        <taxon>Brachycera</taxon>
        <taxon>Muscomorpha</taxon>
        <taxon>Hippoboscoidea</taxon>
        <taxon>Glossinidae</taxon>
        <taxon>Glossina</taxon>
    </lineage>
</organism>
<proteinExistence type="predicted"/>
<dbReference type="SMART" id="SM00409">
    <property type="entry name" value="IG"/>
    <property type="match status" value="1"/>
</dbReference>
<dbReference type="PROSITE" id="PS50835">
    <property type="entry name" value="IG_LIKE"/>
    <property type="match status" value="1"/>
</dbReference>
<dbReference type="STRING" id="67801.A0A1B0BUJ5"/>
<accession>A0A1B0BUJ5</accession>
<dbReference type="VEuPathDB" id="VectorBase:GPPI040943"/>
<dbReference type="InterPro" id="IPR007110">
    <property type="entry name" value="Ig-like_dom"/>
</dbReference>
<evidence type="ECO:0000313" key="3">
    <source>
        <dbReference type="Proteomes" id="UP000092460"/>
    </source>
</evidence>
<evidence type="ECO:0000313" key="2">
    <source>
        <dbReference type="EnsemblMetazoa" id="GPPI040943-PA"/>
    </source>
</evidence>
<dbReference type="InterPro" id="IPR013783">
    <property type="entry name" value="Ig-like_fold"/>
</dbReference>
<dbReference type="Proteomes" id="UP000092460">
    <property type="component" value="Unassembled WGS sequence"/>
</dbReference>
<feature type="domain" description="Ig-like" evidence="1">
    <location>
        <begin position="37"/>
        <end position="128"/>
    </location>
</feature>
<evidence type="ECO:0000259" key="1">
    <source>
        <dbReference type="PROSITE" id="PS50835"/>
    </source>
</evidence>
<dbReference type="Gene3D" id="2.60.40.10">
    <property type="entry name" value="Immunoglobulins"/>
    <property type="match status" value="2"/>
</dbReference>
<sequence length="152" mass="17462">MDDQQQACNHDLTLPCLNLLATISYEGSSTVACRCMPHSHDRRKIPLTSVQGVLGRQAMLPCDITPMERDDAVYMVLWFREGDGEPIYNTSHPAQLKIDTIRIEDEGVYRCRVDFRNSPTRNLKINLTVIEYYRYIAYVTHAGTVRSLNHLF</sequence>
<dbReference type="EMBL" id="JXJN01020721">
    <property type="status" value="NOT_ANNOTATED_CDS"/>
    <property type="molecule type" value="Genomic_DNA"/>
</dbReference>
<dbReference type="PANTHER" id="PTHR23278:SF28">
    <property type="entry name" value="SIDESTEP IV, ISOFORM C"/>
    <property type="match status" value="1"/>
</dbReference>
<dbReference type="AlphaFoldDB" id="A0A1B0BUJ5"/>
<reference evidence="2" key="2">
    <citation type="submission" date="2020-05" db="UniProtKB">
        <authorList>
            <consortium name="EnsemblMetazoa"/>
        </authorList>
    </citation>
    <scope>IDENTIFICATION</scope>
    <source>
        <strain evidence="2">IAEA</strain>
    </source>
</reference>
<reference evidence="3" key="1">
    <citation type="submission" date="2015-01" db="EMBL/GenBank/DDBJ databases">
        <authorList>
            <person name="Aksoy S."/>
            <person name="Warren W."/>
            <person name="Wilson R.K."/>
        </authorList>
    </citation>
    <scope>NUCLEOTIDE SEQUENCE [LARGE SCALE GENOMIC DNA]</scope>
    <source>
        <strain evidence="3">IAEA</strain>
    </source>
</reference>
<protein>
    <recommendedName>
        <fullName evidence="1">Ig-like domain-containing protein</fullName>
    </recommendedName>
</protein>
<dbReference type="PANTHER" id="PTHR23278">
    <property type="entry name" value="SIDESTEP PROTEIN"/>
    <property type="match status" value="1"/>
</dbReference>
<name>A0A1B0BUJ5_9MUSC</name>
<dbReference type="EnsemblMetazoa" id="GPPI040943-RA">
    <property type="protein sequence ID" value="GPPI040943-PA"/>
    <property type="gene ID" value="GPPI040943"/>
</dbReference>
<dbReference type="InterPro" id="IPR003599">
    <property type="entry name" value="Ig_sub"/>
</dbReference>